<gene>
    <name evidence="3" type="ORF">BaRGS_00027940</name>
</gene>
<dbReference type="EMBL" id="JACVVK020000274">
    <property type="protein sequence ID" value="KAK7480774.1"/>
    <property type="molecule type" value="Genomic_DNA"/>
</dbReference>
<organism evidence="3 4">
    <name type="scientific">Batillaria attramentaria</name>
    <dbReference type="NCBI Taxonomy" id="370345"/>
    <lineage>
        <taxon>Eukaryota</taxon>
        <taxon>Metazoa</taxon>
        <taxon>Spiralia</taxon>
        <taxon>Lophotrochozoa</taxon>
        <taxon>Mollusca</taxon>
        <taxon>Gastropoda</taxon>
        <taxon>Caenogastropoda</taxon>
        <taxon>Sorbeoconcha</taxon>
        <taxon>Cerithioidea</taxon>
        <taxon>Batillariidae</taxon>
        <taxon>Batillaria</taxon>
    </lineage>
</organism>
<evidence type="ECO:0000313" key="4">
    <source>
        <dbReference type="Proteomes" id="UP001519460"/>
    </source>
</evidence>
<evidence type="ECO:0000256" key="1">
    <source>
        <dbReference type="SAM" id="MobiDB-lite"/>
    </source>
</evidence>
<evidence type="ECO:0000259" key="2">
    <source>
        <dbReference type="Pfam" id="PF00685"/>
    </source>
</evidence>
<dbReference type="InterPro" id="IPR027417">
    <property type="entry name" value="P-loop_NTPase"/>
</dbReference>
<dbReference type="PANTHER" id="PTHR15723:SF0">
    <property type="entry name" value="CARBOHYDRATE SULFOTRANSFERASE 15"/>
    <property type="match status" value="1"/>
</dbReference>
<comment type="caution">
    <text evidence="3">The sequence shown here is derived from an EMBL/GenBank/DDBJ whole genome shotgun (WGS) entry which is preliminary data.</text>
</comment>
<dbReference type="SUPFAM" id="SSF52540">
    <property type="entry name" value="P-loop containing nucleoside triphosphate hydrolases"/>
    <property type="match status" value="1"/>
</dbReference>
<dbReference type="InterPro" id="IPR052654">
    <property type="entry name" value="CS_Sulfotransferase"/>
</dbReference>
<proteinExistence type="predicted"/>
<accession>A0ABD0K0X0</accession>
<protein>
    <recommendedName>
        <fullName evidence="2">Sulfotransferase domain-containing protein</fullName>
    </recommendedName>
</protein>
<dbReference type="Proteomes" id="UP001519460">
    <property type="component" value="Unassembled WGS sequence"/>
</dbReference>
<feature type="region of interest" description="Disordered" evidence="1">
    <location>
        <begin position="88"/>
        <end position="134"/>
    </location>
</feature>
<feature type="non-terminal residue" evidence="3">
    <location>
        <position position="1"/>
    </location>
</feature>
<dbReference type="InterPro" id="IPR000863">
    <property type="entry name" value="Sulfotransferase_dom"/>
</dbReference>
<dbReference type="PANTHER" id="PTHR15723">
    <property type="entry name" value="CARBOHYDRATE SULFOTRANSFERASE 15"/>
    <property type="match status" value="1"/>
</dbReference>
<dbReference type="Gene3D" id="3.40.50.300">
    <property type="entry name" value="P-loop containing nucleotide triphosphate hydrolases"/>
    <property type="match status" value="1"/>
</dbReference>
<feature type="domain" description="Sulfotransferase" evidence="2">
    <location>
        <begin position="259"/>
        <end position="485"/>
    </location>
</feature>
<dbReference type="AlphaFoldDB" id="A0ABD0K0X0"/>
<name>A0ABD0K0X0_9CAEN</name>
<keyword evidence="4" id="KW-1185">Reference proteome</keyword>
<reference evidence="3 4" key="1">
    <citation type="journal article" date="2023" name="Sci. Data">
        <title>Genome assembly of the Korean intertidal mud-creeper Batillaria attramentaria.</title>
        <authorList>
            <person name="Patra A.K."/>
            <person name="Ho P.T."/>
            <person name="Jun S."/>
            <person name="Lee S.J."/>
            <person name="Kim Y."/>
            <person name="Won Y.J."/>
        </authorList>
    </citation>
    <scope>NUCLEOTIDE SEQUENCE [LARGE SCALE GENOMIC DNA]</scope>
    <source>
        <strain evidence="3">Wonlab-2016</strain>
    </source>
</reference>
<sequence>TTLNKSPSSVMRLSLSVIFCRWRRLVPVLILLLVVSALLVKYSDVSMATDPSSHSSDRHRPNSLPWIGLSEHVDSHVREDSVKFKVESTLNHTHSDRGTSGFYGNNGEGKSTGSSDSATSVPLSKVKKNSSSDRKQVIYQEYNSADNDDEGIDEVTYRDEKFQVVENGYIAADQSGTRGSSGARLNQWNGFLKANVKYMSTGDIDASDVLFPPCEGPNIPEVKPNPSFGFLGPFRYLANYKNPCWMEPPVVHCVPYFYVVGAPKAGSTDLFKRITQHPEVVSPTAKETRWFDRARTLERGTNYHRLVTGECERVEGDGSPSYFFDNRNWSLIPGNERCTEPRVTVASHIHHLYPKAKIIFILRNPVDRLYSSYLYNHAKYGPVSSQTFDMYVREAIKVYNDCFARFSMRHCANNATVFGQAKVMLIVSLYSVFVQDWLTLFPREQILVVTTEKYNAYMEENLKKIFEFLELGPLSAIHLQRIAQHGPYNKGQHYSKAGPMLPSTRALLEDFYRPYNQQLAHLLNNPDFLWM</sequence>
<dbReference type="Pfam" id="PF00685">
    <property type="entry name" value="Sulfotransfer_1"/>
    <property type="match status" value="1"/>
</dbReference>
<feature type="compositionally biased region" description="Polar residues" evidence="1">
    <location>
        <begin position="108"/>
        <end position="122"/>
    </location>
</feature>
<evidence type="ECO:0000313" key="3">
    <source>
        <dbReference type="EMBL" id="KAK7480774.1"/>
    </source>
</evidence>